<reference evidence="2" key="1">
    <citation type="submission" date="2016-10" db="EMBL/GenBank/DDBJ databases">
        <title>Sequence of Gallionella enrichment culture.</title>
        <authorList>
            <person name="Poehlein A."/>
            <person name="Muehling M."/>
            <person name="Daniel R."/>
        </authorList>
    </citation>
    <scope>NUCLEOTIDE SEQUENCE</scope>
</reference>
<dbReference type="AlphaFoldDB" id="A0A1J5RKS7"/>
<dbReference type="EMBL" id="MLJW01000145">
    <property type="protein sequence ID" value="OIQ96638.1"/>
    <property type="molecule type" value="Genomic_DNA"/>
</dbReference>
<feature type="region of interest" description="Disordered" evidence="1">
    <location>
        <begin position="317"/>
        <end position="336"/>
    </location>
</feature>
<organism evidence="2">
    <name type="scientific">mine drainage metagenome</name>
    <dbReference type="NCBI Taxonomy" id="410659"/>
    <lineage>
        <taxon>unclassified sequences</taxon>
        <taxon>metagenomes</taxon>
        <taxon>ecological metagenomes</taxon>
    </lineage>
</organism>
<dbReference type="Gene3D" id="2.40.420.20">
    <property type="match status" value="1"/>
</dbReference>
<gene>
    <name evidence="2" type="ORF">GALL_213410</name>
</gene>
<evidence type="ECO:0000256" key="1">
    <source>
        <dbReference type="SAM" id="MobiDB-lite"/>
    </source>
</evidence>
<protein>
    <submittedName>
        <fullName evidence="2">Uncharacterized protein</fullName>
    </submittedName>
</protein>
<proteinExistence type="predicted"/>
<name>A0A1J5RKS7_9ZZZZ</name>
<accession>A0A1J5RKS7</accession>
<evidence type="ECO:0000313" key="2">
    <source>
        <dbReference type="EMBL" id="OIQ96638.1"/>
    </source>
</evidence>
<sequence>MKQQRTFLAGLIAAAIGAFLCSAPAPARPASPAAVSAGTVAVSPAQAAASGIEVRALPLTRFQPRTSAYASVLDPGPLFQWRGRLRSALAQVAAAHARASAAAREYRRLALLDSQDQTVSDQAAEAARAAWETDRAHLEAARATLSAARDEARSRWGEVLAGWALAPHAPQLAALASGRQALLSVAVPQAGATGRPPATIRIGRGEIAAHLISASPLADPVSQCPTYFYRAARGGLRTGMRVDALLPEGPALEGVVIPNAAVVWYADRPWAYVQSDDAHFARREIAVTTPAPGGWFVAQWHGGERVAVGGAALLLSQELQPKPQAGSPGGDDDDDD</sequence>
<comment type="caution">
    <text evidence="2">The sequence shown here is derived from an EMBL/GenBank/DDBJ whole genome shotgun (WGS) entry which is preliminary data.</text>
</comment>